<dbReference type="OrthoDB" id="9909311at2759"/>
<evidence type="ECO:0000313" key="1">
    <source>
        <dbReference type="EMBL" id="GBN52359.1"/>
    </source>
</evidence>
<accession>A0A4Y2PML4</accession>
<sequence length="144" mass="16750">MWNSGEVDGDNFQAISLDIVETITHSLKRINGGDEDEDDTQVKNIKWKEADEELQTFLNWRNNALLYQYKMLECSFFTKLIFNSGDYLYVNCDTNFETLELFVIDEFIEDKLPGANLSDDEEVTPPSFKEAKLRLYVVFPLSKL</sequence>
<dbReference type="AlphaFoldDB" id="A0A4Y2PML4"/>
<organism evidence="1 2">
    <name type="scientific">Araneus ventricosus</name>
    <name type="common">Orbweaver spider</name>
    <name type="synonym">Epeira ventricosa</name>
    <dbReference type="NCBI Taxonomy" id="182803"/>
    <lineage>
        <taxon>Eukaryota</taxon>
        <taxon>Metazoa</taxon>
        <taxon>Ecdysozoa</taxon>
        <taxon>Arthropoda</taxon>
        <taxon>Chelicerata</taxon>
        <taxon>Arachnida</taxon>
        <taxon>Araneae</taxon>
        <taxon>Araneomorphae</taxon>
        <taxon>Entelegynae</taxon>
        <taxon>Araneoidea</taxon>
        <taxon>Araneidae</taxon>
        <taxon>Araneus</taxon>
    </lineage>
</organism>
<evidence type="ECO:0000313" key="2">
    <source>
        <dbReference type="Proteomes" id="UP000499080"/>
    </source>
</evidence>
<gene>
    <name evidence="1" type="ORF">AVEN_32911_1</name>
</gene>
<proteinExistence type="predicted"/>
<name>A0A4Y2PML4_ARAVE</name>
<dbReference type="Proteomes" id="UP000499080">
    <property type="component" value="Unassembled WGS sequence"/>
</dbReference>
<dbReference type="EMBL" id="BGPR01011654">
    <property type="protein sequence ID" value="GBN52359.1"/>
    <property type="molecule type" value="Genomic_DNA"/>
</dbReference>
<reference evidence="1 2" key="1">
    <citation type="journal article" date="2019" name="Sci. Rep.">
        <title>Orb-weaving spider Araneus ventricosus genome elucidates the spidroin gene catalogue.</title>
        <authorList>
            <person name="Kono N."/>
            <person name="Nakamura H."/>
            <person name="Ohtoshi R."/>
            <person name="Moran D.A.P."/>
            <person name="Shinohara A."/>
            <person name="Yoshida Y."/>
            <person name="Fujiwara M."/>
            <person name="Mori M."/>
            <person name="Tomita M."/>
            <person name="Arakawa K."/>
        </authorList>
    </citation>
    <scope>NUCLEOTIDE SEQUENCE [LARGE SCALE GENOMIC DNA]</scope>
</reference>
<protein>
    <submittedName>
        <fullName evidence="1">Uncharacterized protein</fullName>
    </submittedName>
</protein>
<keyword evidence="2" id="KW-1185">Reference proteome</keyword>
<comment type="caution">
    <text evidence="1">The sequence shown here is derived from an EMBL/GenBank/DDBJ whole genome shotgun (WGS) entry which is preliminary data.</text>
</comment>